<evidence type="ECO:0000313" key="1">
    <source>
        <dbReference type="EMBL" id="KAK9717943.1"/>
    </source>
</evidence>
<dbReference type="EMBL" id="JASPKY010000234">
    <property type="protein sequence ID" value="KAK9717943.1"/>
    <property type="molecule type" value="Genomic_DNA"/>
</dbReference>
<keyword evidence="2" id="KW-1185">Reference proteome</keyword>
<evidence type="ECO:0000313" key="2">
    <source>
        <dbReference type="Proteomes" id="UP001458880"/>
    </source>
</evidence>
<organism evidence="1 2">
    <name type="scientific">Popillia japonica</name>
    <name type="common">Japanese beetle</name>
    <dbReference type="NCBI Taxonomy" id="7064"/>
    <lineage>
        <taxon>Eukaryota</taxon>
        <taxon>Metazoa</taxon>
        <taxon>Ecdysozoa</taxon>
        <taxon>Arthropoda</taxon>
        <taxon>Hexapoda</taxon>
        <taxon>Insecta</taxon>
        <taxon>Pterygota</taxon>
        <taxon>Neoptera</taxon>
        <taxon>Endopterygota</taxon>
        <taxon>Coleoptera</taxon>
        <taxon>Polyphaga</taxon>
        <taxon>Scarabaeiformia</taxon>
        <taxon>Scarabaeidae</taxon>
        <taxon>Rutelinae</taxon>
        <taxon>Popillia</taxon>
    </lineage>
</organism>
<dbReference type="Gene3D" id="2.40.70.10">
    <property type="entry name" value="Acid Proteases"/>
    <property type="match status" value="1"/>
</dbReference>
<name>A0AAW1KEZ5_POPJA</name>
<dbReference type="InterPro" id="IPR021109">
    <property type="entry name" value="Peptidase_aspartic_dom_sf"/>
</dbReference>
<protein>
    <submittedName>
        <fullName evidence="1">Uncharacterized protein</fullName>
    </submittedName>
</protein>
<accession>A0AAW1KEZ5</accession>
<comment type="caution">
    <text evidence="1">The sequence shown here is derived from an EMBL/GenBank/DDBJ whole genome shotgun (WGS) entry which is preliminary data.</text>
</comment>
<proteinExistence type="predicted"/>
<sequence length="135" mass="15020">MPRKCPAFGKKCAKCDLTGHFAVMCKTRNAKGKQKNKKVNKLQLEIQKEEETELCIFKSDSGAQCNVLPLNLAKKINAKIGDNNTKNLVSYSGHKIKVVGEIDAPCQINDVKAVINCKIIDENQFPILEYVINQA</sequence>
<gene>
    <name evidence="1" type="ORF">QE152_g23450</name>
</gene>
<dbReference type="AlphaFoldDB" id="A0AAW1KEZ5"/>
<reference evidence="1 2" key="1">
    <citation type="journal article" date="2024" name="BMC Genomics">
        <title>De novo assembly and annotation of Popillia japonica's genome with initial clues to its potential as an invasive pest.</title>
        <authorList>
            <person name="Cucini C."/>
            <person name="Boschi S."/>
            <person name="Funari R."/>
            <person name="Cardaioli E."/>
            <person name="Iannotti N."/>
            <person name="Marturano G."/>
            <person name="Paoli F."/>
            <person name="Bruttini M."/>
            <person name="Carapelli A."/>
            <person name="Frati F."/>
            <person name="Nardi F."/>
        </authorList>
    </citation>
    <scope>NUCLEOTIDE SEQUENCE [LARGE SCALE GENOMIC DNA]</scope>
    <source>
        <strain evidence="1">DMR45628</strain>
    </source>
</reference>
<dbReference type="Proteomes" id="UP001458880">
    <property type="component" value="Unassembled WGS sequence"/>
</dbReference>